<name>X1FBS0_9ZZZZ</name>
<sequence>MKGIKKIVMLLMVLSMVLVFAGPASAKWWTVDVIFTRITDDGFVEINVERAGMYRTFGLPAAYVNQFLATALTAQAGGHQLKIEV</sequence>
<dbReference type="EMBL" id="BART01030652">
    <property type="protein sequence ID" value="GAH18213.1"/>
    <property type="molecule type" value="Genomic_DNA"/>
</dbReference>
<reference evidence="1" key="1">
    <citation type="journal article" date="2014" name="Front. Microbiol.">
        <title>High frequency of phylogenetically diverse reductive dehalogenase-homologous genes in deep subseafloor sedimentary metagenomes.</title>
        <authorList>
            <person name="Kawai M."/>
            <person name="Futagami T."/>
            <person name="Toyoda A."/>
            <person name="Takaki Y."/>
            <person name="Nishi S."/>
            <person name="Hori S."/>
            <person name="Arai W."/>
            <person name="Tsubouchi T."/>
            <person name="Morono Y."/>
            <person name="Uchiyama I."/>
            <person name="Ito T."/>
            <person name="Fujiyama A."/>
            <person name="Inagaki F."/>
            <person name="Takami H."/>
        </authorList>
    </citation>
    <scope>NUCLEOTIDE SEQUENCE</scope>
    <source>
        <strain evidence="1">Expedition CK06-06</strain>
    </source>
</reference>
<dbReference type="AlphaFoldDB" id="X1FBS0"/>
<gene>
    <name evidence="1" type="ORF">S01H4_53445</name>
</gene>
<proteinExistence type="predicted"/>
<organism evidence="1">
    <name type="scientific">marine sediment metagenome</name>
    <dbReference type="NCBI Taxonomy" id="412755"/>
    <lineage>
        <taxon>unclassified sequences</taxon>
        <taxon>metagenomes</taxon>
        <taxon>ecological metagenomes</taxon>
    </lineage>
</organism>
<feature type="non-terminal residue" evidence="1">
    <location>
        <position position="85"/>
    </location>
</feature>
<protein>
    <submittedName>
        <fullName evidence="1">Uncharacterized protein</fullName>
    </submittedName>
</protein>
<accession>X1FBS0</accession>
<comment type="caution">
    <text evidence="1">The sequence shown here is derived from an EMBL/GenBank/DDBJ whole genome shotgun (WGS) entry which is preliminary data.</text>
</comment>
<evidence type="ECO:0000313" key="1">
    <source>
        <dbReference type="EMBL" id="GAH18213.1"/>
    </source>
</evidence>